<feature type="domain" description="Reverse transcriptase Ty1/copia-type" evidence="2">
    <location>
        <begin position="335"/>
        <end position="511"/>
    </location>
</feature>
<dbReference type="EMBL" id="BQNB010016766">
    <property type="protein sequence ID" value="GJT55542.1"/>
    <property type="molecule type" value="Genomic_DNA"/>
</dbReference>
<reference evidence="3" key="1">
    <citation type="journal article" date="2022" name="Int. J. Mol. Sci.">
        <title>Draft Genome of Tanacetum Coccineum: Genomic Comparison of Closely Related Tanacetum-Family Plants.</title>
        <authorList>
            <person name="Yamashiro T."/>
            <person name="Shiraishi A."/>
            <person name="Nakayama K."/>
            <person name="Satake H."/>
        </authorList>
    </citation>
    <scope>NUCLEOTIDE SEQUENCE</scope>
</reference>
<evidence type="ECO:0000259" key="2">
    <source>
        <dbReference type="Pfam" id="PF07727"/>
    </source>
</evidence>
<protein>
    <submittedName>
        <fullName evidence="3">Ribonuclease H-like domain-containing protein</fullName>
    </submittedName>
</protein>
<dbReference type="CDD" id="cd09272">
    <property type="entry name" value="RNase_HI_RT_Ty1"/>
    <property type="match status" value="1"/>
</dbReference>
<feature type="region of interest" description="Disordered" evidence="1">
    <location>
        <begin position="757"/>
        <end position="776"/>
    </location>
</feature>
<dbReference type="PANTHER" id="PTHR11439">
    <property type="entry name" value="GAG-POL-RELATED RETROTRANSPOSON"/>
    <property type="match status" value="1"/>
</dbReference>
<dbReference type="InterPro" id="IPR013103">
    <property type="entry name" value="RVT_2"/>
</dbReference>
<reference evidence="3" key="2">
    <citation type="submission" date="2022-01" db="EMBL/GenBank/DDBJ databases">
        <authorList>
            <person name="Yamashiro T."/>
            <person name="Shiraishi A."/>
            <person name="Satake H."/>
            <person name="Nakayama K."/>
        </authorList>
    </citation>
    <scope>NUCLEOTIDE SEQUENCE</scope>
</reference>
<gene>
    <name evidence="3" type="ORF">Tco_0990596</name>
</gene>
<accession>A0ABQ5EYK1</accession>
<dbReference type="Proteomes" id="UP001151760">
    <property type="component" value="Unassembled WGS sequence"/>
</dbReference>
<evidence type="ECO:0000313" key="4">
    <source>
        <dbReference type="Proteomes" id="UP001151760"/>
    </source>
</evidence>
<proteinExistence type="predicted"/>
<dbReference type="InterPro" id="IPR043502">
    <property type="entry name" value="DNA/RNA_pol_sf"/>
</dbReference>
<evidence type="ECO:0000256" key="1">
    <source>
        <dbReference type="SAM" id="MobiDB-lite"/>
    </source>
</evidence>
<comment type="caution">
    <text evidence="3">The sequence shown here is derived from an EMBL/GenBank/DDBJ whole genome shotgun (WGS) entry which is preliminary data.</text>
</comment>
<dbReference type="SUPFAM" id="SSF56672">
    <property type="entry name" value="DNA/RNA polymerases"/>
    <property type="match status" value="1"/>
</dbReference>
<dbReference type="PANTHER" id="PTHR11439:SF508">
    <property type="entry name" value="RNA-DIRECTED DNA POLYMERASE"/>
    <property type="match status" value="1"/>
</dbReference>
<organism evidence="3 4">
    <name type="scientific">Tanacetum coccineum</name>
    <dbReference type="NCBI Taxonomy" id="301880"/>
    <lineage>
        <taxon>Eukaryota</taxon>
        <taxon>Viridiplantae</taxon>
        <taxon>Streptophyta</taxon>
        <taxon>Embryophyta</taxon>
        <taxon>Tracheophyta</taxon>
        <taxon>Spermatophyta</taxon>
        <taxon>Magnoliopsida</taxon>
        <taxon>eudicotyledons</taxon>
        <taxon>Gunneridae</taxon>
        <taxon>Pentapetalae</taxon>
        <taxon>asterids</taxon>
        <taxon>campanulids</taxon>
        <taxon>Asterales</taxon>
        <taxon>Asteraceae</taxon>
        <taxon>Asteroideae</taxon>
        <taxon>Anthemideae</taxon>
        <taxon>Anthemidinae</taxon>
        <taxon>Tanacetum</taxon>
    </lineage>
</organism>
<keyword evidence="4" id="KW-1185">Reference proteome</keyword>
<name>A0ABQ5EYK1_9ASTR</name>
<evidence type="ECO:0000313" key="3">
    <source>
        <dbReference type="EMBL" id="GJT55542.1"/>
    </source>
</evidence>
<dbReference type="Pfam" id="PF07727">
    <property type="entry name" value="RVT_2"/>
    <property type="match status" value="1"/>
</dbReference>
<sequence>MGKDEGLYQLFSSFNNLKDCIEAIRVVRPESSVKKTLDKASCNPTSHLDSWNLVFFMPAGEDLDTPYSLKRSEEVVLDQELKVDGPLPDKVSCCQGVIYNYFSIASIYNESARMQAQGQDDLRFEGLTKDISLNDVYQPIRSTILDKDPFPNINDAFDIVSREESRRGLHLGPSSSNKAQPVAFVVKTNNNTNNSIGGCYELIGYPTGFKRNPYMSKQSGNMKRFNANGEIIDSGANQHMTDSTKDMFNIADISSFMLTVGYPNGTFIKITTVGNLRLTSGFEFGQNYGTGSETGGLYLFDVNEMSPKPKSFLKASQNPKWIEAMNLEMEALHRNNTYELADPSHGRKAIGCKWIWKIKYKSFSAVDRYKAILVAKGYNQREGIHYEKTFSHMVKMVTVRCLLALSIKYKWPLYQLDMNNAFLYGDLNDGVYMKLPPGYYDKNETKVCKLTKSLYGLKQAPRQWNEKVTIVLIENGFVQRKNDYSLYMKIMNGMFIAILVYVDDIVITRNNERKYCLELLCNYGLLAYKPAATPLQYNVVLSYDESDNDKFISNITEYQKIVVHCLSHHMHAPLKSHFFVALMVLRYLKNAPGTGVQFNKGKGNSLYAFYDANWAKFPVTRKFVLDVDGLLLASLYCDSSYDIQIAANPVFHEKTKHFEIDLHLVREKVSLGVIKTLKVASANNIVEIFTKGTIPAIILTICTPQVLPSFEEYAPPVTCPEEVEETLGTPVEVEPLDETQLEDLGLNTCNHDIPLSNREVPSFDEPEPQPNPLPNYLSLDVSLGEERGPEPPIKSHSLDSFRMKEVDSLTINTRWLYLMRRSLETILSFAICFVLKMMGNISKHNKRVRVKVELQACMSILSLRPCMHCLVAFSGMSGVSKII</sequence>